<keyword evidence="6" id="KW-1185">Reference proteome</keyword>
<dbReference type="GO" id="GO:0008903">
    <property type="term" value="F:hydroxypyruvate isomerase activity"/>
    <property type="evidence" value="ECO:0007669"/>
    <property type="project" value="TreeGrafter"/>
</dbReference>
<dbReference type="KEGG" id="lto:RGQ30_31690"/>
<organism evidence="5 6">
    <name type="scientific">Limnobacter thiooxidans</name>
    <dbReference type="NCBI Taxonomy" id="131080"/>
    <lineage>
        <taxon>Bacteria</taxon>
        <taxon>Pseudomonadati</taxon>
        <taxon>Pseudomonadota</taxon>
        <taxon>Betaproteobacteria</taxon>
        <taxon>Burkholderiales</taxon>
        <taxon>Burkholderiaceae</taxon>
        <taxon>Limnobacter</taxon>
    </lineage>
</organism>
<feature type="active site" description="Proton donor/acceptor" evidence="3">
    <location>
        <position position="253"/>
    </location>
</feature>
<comment type="similarity">
    <text evidence="2">Belongs to the hyi family.</text>
</comment>
<feature type="active site" description="Proton donor/acceptor" evidence="3">
    <location>
        <position position="144"/>
    </location>
</feature>
<sequence length="283" mass="31485">MRLAANLSWLYTEFDFPERLQACADDGFRHAECMFPYHYSATLLREKADSAGVSWVLINAPAGDWAAGDRGLAAYPERRDEFRRSAEQAARYAQVLGVQKIHVLAGIVDLENSDAVTTAWACYEKNLLWLADTMKGEPIDWLIEPINRFDIPGYLLADQATAHELVNRLGQPNLGVQMDLYHCQRAEGNALAALAQYLPTGRVRHLQIAGVPKRDEPQGETSANEFVNGAVLNYAEVYQQLLALGYSGDIGCEYRPKATTREGLGWVRNTGFSGTMEAFKPRA</sequence>
<protein>
    <submittedName>
        <fullName evidence="5">Hydroxypyruvate isomerase family protein</fullName>
    </submittedName>
</protein>
<evidence type="ECO:0000256" key="3">
    <source>
        <dbReference type="PIRSR" id="PIRSR006241-50"/>
    </source>
</evidence>
<evidence type="ECO:0000313" key="6">
    <source>
        <dbReference type="Proteomes" id="UP001329151"/>
    </source>
</evidence>
<reference evidence="5 6" key="1">
    <citation type="submission" date="2023-10" db="EMBL/GenBank/DDBJ databases">
        <title>Complete Genome Sequence of Limnobacter thiooxidans CS-K2T, Isolated from freshwater lake sediments in Bavaria, Germany.</title>
        <authorList>
            <person name="Naruki M."/>
            <person name="Watanabe A."/>
            <person name="Warashina T."/>
            <person name="Morita T."/>
            <person name="Arakawa K."/>
        </authorList>
    </citation>
    <scope>NUCLEOTIDE SEQUENCE [LARGE SCALE GENOMIC DNA]</scope>
    <source>
        <strain evidence="5 6">CS-K2</strain>
    </source>
</reference>
<evidence type="ECO:0000313" key="5">
    <source>
        <dbReference type="EMBL" id="BET27668.1"/>
    </source>
</evidence>
<dbReference type="GO" id="GO:0046487">
    <property type="term" value="P:glyoxylate metabolic process"/>
    <property type="evidence" value="ECO:0007669"/>
    <property type="project" value="TreeGrafter"/>
</dbReference>
<dbReference type="RefSeq" id="WP_130557274.1">
    <property type="nucleotide sequence ID" value="NZ_AP028947.1"/>
</dbReference>
<accession>A0AA86J316</accession>
<keyword evidence="1 2" id="KW-0413">Isomerase</keyword>
<name>A0AA86J316_9BURK</name>
<dbReference type="SUPFAM" id="SSF51658">
    <property type="entry name" value="Xylose isomerase-like"/>
    <property type="match status" value="1"/>
</dbReference>
<dbReference type="EMBL" id="AP028947">
    <property type="protein sequence ID" value="BET27668.1"/>
    <property type="molecule type" value="Genomic_DNA"/>
</dbReference>
<dbReference type="Gene3D" id="3.20.20.150">
    <property type="entry name" value="Divalent-metal-dependent TIM barrel enzymes"/>
    <property type="match status" value="1"/>
</dbReference>
<evidence type="ECO:0000259" key="4">
    <source>
        <dbReference type="Pfam" id="PF01261"/>
    </source>
</evidence>
<dbReference type="PIRSF" id="PIRSF006241">
    <property type="entry name" value="HyI"/>
    <property type="match status" value="1"/>
</dbReference>
<dbReference type="InterPro" id="IPR036237">
    <property type="entry name" value="Xyl_isomerase-like_sf"/>
</dbReference>
<evidence type="ECO:0000256" key="2">
    <source>
        <dbReference type="PIRNR" id="PIRNR006241"/>
    </source>
</evidence>
<dbReference type="PANTHER" id="PTHR43489:SF6">
    <property type="entry name" value="HYDROXYPYRUVATE ISOMERASE-RELATED"/>
    <property type="match status" value="1"/>
</dbReference>
<dbReference type="InterPro" id="IPR026040">
    <property type="entry name" value="HyI-like"/>
</dbReference>
<evidence type="ECO:0000256" key="1">
    <source>
        <dbReference type="ARBA" id="ARBA00023235"/>
    </source>
</evidence>
<dbReference type="Proteomes" id="UP001329151">
    <property type="component" value="Chromosome"/>
</dbReference>
<dbReference type="PANTHER" id="PTHR43489">
    <property type="entry name" value="ISOMERASE"/>
    <property type="match status" value="1"/>
</dbReference>
<dbReference type="Pfam" id="PF01261">
    <property type="entry name" value="AP_endonuc_2"/>
    <property type="match status" value="1"/>
</dbReference>
<dbReference type="AlphaFoldDB" id="A0AA86J316"/>
<feature type="domain" description="Xylose isomerase-like TIM barrel" evidence="4">
    <location>
        <begin position="20"/>
        <end position="269"/>
    </location>
</feature>
<dbReference type="InterPro" id="IPR050417">
    <property type="entry name" value="Sugar_Epim/Isomerase"/>
</dbReference>
<gene>
    <name evidence="5" type="ORF">RGQ30_31690</name>
</gene>
<proteinExistence type="inferred from homology"/>
<dbReference type="InterPro" id="IPR013022">
    <property type="entry name" value="Xyl_isomerase-like_TIM-brl"/>
</dbReference>